<dbReference type="SUPFAM" id="SSF53098">
    <property type="entry name" value="Ribonuclease H-like"/>
    <property type="match status" value="1"/>
</dbReference>
<keyword evidence="2 5" id="KW-0863">Zinc-finger</keyword>
<evidence type="ECO:0000256" key="2">
    <source>
        <dbReference type="ARBA" id="ARBA00022771"/>
    </source>
</evidence>
<feature type="compositionally biased region" description="Polar residues" evidence="6">
    <location>
        <begin position="1682"/>
        <end position="1700"/>
    </location>
</feature>
<evidence type="ECO:0000259" key="7">
    <source>
        <dbReference type="PROSITE" id="PS50950"/>
    </source>
</evidence>
<sequence length="1805" mass="201658">MRNAKSLNENDYELYLLPNDVVERGKWLAAIRKGRPDFTIPSVPSLSTRNKFYVCERHFSTKKFDIPVKRLMPNDNENSSSNTETSDSDSDEEIIPEETTLTAEQKEKYRSLMTIVLERRPMFKCLVRCCPITNHLVKPDQLRPYTFFELPRIPTVRAHWLDALYLSDSAFEFPPPLIGCGKYAVCERHFCVGKLNASTSRKVPFSVIPTVNLTPQSARNIQLDAKLPPSQTTALRMKAISRCMNNHSDQQLKREMRALFTRWCCREVPEIHKIIARLSCKIDRLHDLVVRLCGVYGVEPVFPAEFDALEDDRVYGRNAVVGSLMPNASEALQLEKALEGLIAITANVTTDNKSQAAEVSNGRDQGSSLLQKSVEIDERNDEVSNDDGEVRFEGMSHLEKQIVTMNNEGDVLKTSESVHSQSSAGRSLSPNSATGRVGATFDDSITADWSGGVSGESSVDKLEDIIILRDSSDEEGDGIEQHSSNQYCTNDSTNEQEKSENSSGGDVSADDDEKDEADATSGCDELTSEWNNVQSRTERQESINGTDMNGGATIGAEDEIAPSLSPHVEDGPPLLFTEVCLGFDLGALFVVCGEWFIDKGMSLLNPASISLGGDDDVLDDSSVPIVGASVVIEQDQDPDQMMDESAIGNHSGGGARMQVDENGGEETLEDDDDEEADSIEDSIEEHLSNIQHLQHPHQQQETIITVPQGMLLDEQELRNGTAAHKSGMVVASMGRIQPKPSELLRATLDSLREYETQGTTYVRRIPVEKITPQLYMDFVTEMTGGQVHTTDPEYREVLDALLDGNEFSVVACDMNDEILGHLDYVMMHQPSKRFVLLPEQRDRVIEACVERFRNEQHPIGASLQYIQKNYLGFPPIIRLRNILLNCLERLGGGSPSFEGNISRSSPAGSMGHSNEMVAKELVGANEAYTNMNNTQQAAMMSAGSSDDIKQRRSNVVKPVKYSGKEVLSAAPMVTSDLPIPDNQYDTLAQILAGKMNIEEVKDWMLREAIKARLNGELTAEYWNEPGEFLPAGWRIRMRDSMKILPRKGEVEEIWRRCYEKLGETYNQKQILAYLEERYAGVATKSRLRVINKDQILKGSRVQFPSKPKCLGSKPMQYVQIDMIEMDSSEYGDRCYNMALLVTDLYSQYVFGRALSDSLDPSLLVRHLMDIFGAFAPPEAFRSYTNHLVIEHVMSDIEKLFKIQIKNVGQGVMNYFNLRTSMYKRAEEELGSRERWVEALPFAVIEYNQKPLRGFGDVRISPFEIMFGRRPWKDQTVPPWISNTEYGKGSDDEDEFNTERKRAIESIGGHSELGGEGVDKSTLAQQQQFKKVPKPDPGATLANIYLGEMAENRGKISFVMGKYPPKYDENGRITDPGTGYIYEIGDHVYMRNVIHRDFFHKSRKRSNIPRYFRATIIEIDHENPDFMYRVLFWDDIPNLDSLPEDHWPDQNEECLCAWVSPFDVTASTPDLGRRRNIVKKREMEYQCKCGYDFCELVYSEKCPFKMSQACCNRRKMDCPYHKRQVEPPPPPKMPEIKRKPLLPATISAEDLAKLASGSKDSKWLYQDGRLIEIPEGTSFVEARIGLPPPQQPLSAAALLRSGTGRAPLLSTSHGTPRSINRNLPPSAKRARLEDDDFGDLDLGPITESMPPRSQLRVFQSTPTPSNRMRYFSQPSSGAIRFMQTPQNNGSAGASRRTTPSNVTARTPTTRVTRSSAAAVSRIVQETVPPSKPARTTRNSGSGSAVKQKSVTDTSETTARTTPITTVAASTITTPSPQTAKATGSGKGGKRVSAPPKRLSPSPQGQK</sequence>
<feature type="compositionally biased region" description="Acidic residues" evidence="6">
    <location>
        <begin position="662"/>
        <end position="678"/>
    </location>
</feature>
<organism evidence="10">
    <name type="scientific">Anisakis simplex</name>
    <name type="common">Herring worm</name>
    <dbReference type="NCBI Taxonomy" id="6269"/>
    <lineage>
        <taxon>Eukaryota</taxon>
        <taxon>Metazoa</taxon>
        <taxon>Ecdysozoa</taxon>
        <taxon>Nematoda</taxon>
        <taxon>Chromadorea</taxon>
        <taxon>Rhabditida</taxon>
        <taxon>Spirurina</taxon>
        <taxon>Ascaridomorpha</taxon>
        <taxon>Ascaridoidea</taxon>
        <taxon>Anisakidae</taxon>
        <taxon>Anisakis</taxon>
        <taxon>Anisakis simplex complex</taxon>
    </lineage>
</organism>
<feature type="compositionally biased region" description="Acidic residues" evidence="6">
    <location>
        <begin position="86"/>
        <end position="96"/>
    </location>
</feature>
<dbReference type="GO" id="GO:0008270">
    <property type="term" value="F:zinc ion binding"/>
    <property type="evidence" value="ECO:0007669"/>
    <property type="project" value="UniProtKB-KW"/>
</dbReference>
<feature type="region of interest" description="Disordered" evidence="6">
    <location>
        <begin position="413"/>
        <end position="435"/>
    </location>
</feature>
<dbReference type="InterPro" id="IPR006612">
    <property type="entry name" value="THAP_Znf"/>
</dbReference>
<evidence type="ECO:0000256" key="6">
    <source>
        <dbReference type="SAM" id="MobiDB-lite"/>
    </source>
</evidence>
<evidence type="ECO:0000313" key="9">
    <source>
        <dbReference type="Proteomes" id="UP000267096"/>
    </source>
</evidence>
<dbReference type="EMBL" id="UYRR01031247">
    <property type="protein sequence ID" value="VDK48114.1"/>
    <property type="molecule type" value="Genomic_DNA"/>
</dbReference>
<feature type="compositionally biased region" description="Low complexity" evidence="6">
    <location>
        <begin position="1701"/>
        <end position="1720"/>
    </location>
</feature>
<proteinExistence type="predicted"/>
<accession>A0A0M3JY46</accession>
<feature type="region of interest" description="Disordered" evidence="6">
    <location>
        <begin position="636"/>
        <end position="678"/>
    </location>
</feature>
<evidence type="ECO:0000256" key="3">
    <source>
        <dbReference type="ARBA" id="ARBA00022833"/>
    </source>
</evidence>
<keyword evidence="1" id="KW-0479">Metal-binding</keyword>
<dbReference type="Proteomes" id="UP000267096">
    <property type="component" value="Unassembled WGS sequence"/>
</dbReference>
<evidence type="ECO:0000256" key="4">
    <source>
        <dbReference type="ARBA" id="ARBA00023125"/>
    </source>
</evidence>
<dbReference type="OrthoDB" id="5794558at2759"/>
<keyword evidence="4 5" id="KW-0238">DNA-binding</keyword>
<name>A0A0M3JY46_ANISI</name>
<keyword evidence="9" id="KW-1185">Reference proteome</keyword>
<evidence type="ECO:0000256" key="1">
    <source>
        <dbReference type="ARBA" id="ARBA00022723"/>
    </source>
</evidence>
<dbReference type="PROSITE" id="PS50950">
    <property type="entry name" value="ZF_THAP"/>
    <property type="match status" value="1"/>
</dbReference>
<dbReference type="InterPro" id="IPR012337">
    <property type="entry name" value="RNaseH-like_sf"/>
</dbReference>
<protein>
    <submittedName>
        <fullName evidence="10">THAP-type domain-containing protein</fullName>
    </submittedName>
</protein>
<feature type="compositionally biased region" description="Polar residues" evidence="6">
    <location>
        <begin position="481"/>
        <end position="493"/>
    </location>
</feature>
<dbReference type="InterPro" id="IPR036397">
    <property type="entry name" value="RNaseH_sf"/>
</dbReference>
<feature type="compositionally biased region" description="Low complexity" evidence="6">
    <location>
        <begin position="1752"/>
        <end position="1767"/>
    </location>
</feature>
<feature type="compositionally biased region" description="Low complexity" evidence="6">
    <location>
        <begin position="73"/>
        <end position="85"/>
    </location>
</feature>
<reference evidence="8 9" key="2">
    <citation type="submission" date="2018-11" db="EMBL/GenBank/DDBJ databases">
        <authorList>
            <consortium name="Pathogen Informatics"/>
        </authorList>
    </citation>
    <scope>NUCLEOTIDE SEQUENCE [LARGE SCALE GENOMIC DNA]</scope>
</reference>
<feature type="compositionally biased region" description="Polar residues" evidence="6">
    <location>
        <begin position="1732"/>
        <end position="1751"/>
    </location>
</feature>
<feature type="region of interest" description="Disordered" evidence="6">
    <location>
        <begin position="472"/>
        <end position="553"/>
    </location>
</feature>
<feature type="compositionally biased region" description="Polar residues" evidence="6">
    <location>
        <begin position="414"/>
        <end position="434"/>
    </location>
</feature>
<keyword evidence="3" id="KW-0862">Zinc</keyword>
<evidence type="ECO:0000256" key="5">
    <source>
        <dbReference type="PROSITE-ProRule" id="PRU00309"/>
    </source>
</evidence>
<reference evidence="10" key="1">
    <citation type="submission" date="2017-02" db="UniProtKB">
        <authorList>
            <consortium name="WormBaseParasite"/>
        </authorList>
    </citation>
    <scope>IDENTIFICATION</scope>
</reference>
<evidence type="ECO:0000313" key="10">
    <source>
        <dbReference type="WBParaSite" id="ASIM_0001334401-mRNA-1"/>
    </source>
</evidence>
<feature type="compositionally biased region" description="Acidic residues" evidence="6">
    <location>
        <begin position="508"/>
        <end position="518"/>
    </location>
</feature>
<dbReference type="Gene3D" id="3.30.420.10">
    <property type="entry name" value="Ribonuclease H-like superfamily/Ribonuclease H"/>
    <property type="match status" value="1"/>
</dbReference>
<dbReference type="GO" id="GO:0003677">
    <property type="term" value="F:DNA binding"/>
    <property type="evidence" value="ECO:0007669"/>
    <property type="project" value="UniProtKB-UniRule"/>
</dbReference>
<gene>
    <name evidence="8" type="ORF">ASIM_LOCUS12772</name>
</gene>
<feature type="compositionally biased region" description="Polar residues" evidence="6">
    <location>
        <begin position="1655"/>
        <end position="1675"/>
    </location>
</feature>
<feature type="region of interest" description="Disordered" evidence="6">
    <location>
        <begin position="70"/>
        <end position="100"/>
    </location>
</feature>
<feature type="region of interest" description="Disordered" evidence="6">
    <location>
        <begin position="1644"/>
        <end position="1805"/>
    </location>
</feature>
<dbReference type="WBParaSite" id="ASIM_0001334401-mRNA-1">
    <property type="protein sequence ID" value="ASIM_0001334401-mRNA-1"/>
    <property type="gene ID" value="ASIM_0001334401"/>
</dbReference>
<feature type="domain" description="THAP-type" evidence="7">
    <location>
        <begin position="120"/>
        <end position="212"/>
    </location>
</feature>
<evidence type="ECO:0000313" key="8">
    <source>
        <dbReference type="EMBL" id="VDK48114.1"/>
    </source>
</evidence>